<dbReference type="PROSITE" id="PS51892">
    <property type="entry name" value="SUBTILASE"/>
    <property type="match status" value="1"/>
</dbReference>
<dbReference type="Gene3D" id="3.40.50.200">
    <property type="entry name" value="Peptidase S8/S53 domain"/>
    <property type="match status" value="1"/>
</dbReference>
<sequence>MHTSRGGGLLPAIVALALAATPAAMAAPSPTPPTPSPTLATQKQSEKVKVMVLLKGQPSGRGVEKTNLAELSRTISAIQAKVPITVDRRFGLLLKGFSAWVETSDIPALEAQPGVVSVKPVRAYQPADEEANIATGATAARKTGLDGRGTVVSIVDTGIDIKHQDMRLDAEGKANAKLKAADGFTDKVPYGYNFADRNNNVKDTTASQHGMHVAGIVAANGGADADAVANGRVNGAAPQAQLLAMKVFSNDPAKSGSDGTGGSAYSDDIVAAIEESVRRGADVINMSLGSANGVDSADQGEALAIANAQQAGVQVVVAAGNDGLTTSAQGDEIDTLGLLDNGALGSPATAPQAWSVASINNAHKIVTIAKATWEGGSYDPGYQQQAGPVDLEAHKLVAAGIGKPEQVPAEVKGNWALIERGELSFADKVTNAVAKGATGVIIFNNASGGNDIPGMAGIDKSTVPVVGLGHDDGQKLIDVMKSGKEVSIQLTKSNKLVDNPDPMLASSFTSWGATPDLNFKPEIAGVGGAVYSTLNDNKYGVESGTSMATPNVAGLSALMLQSLKKTSPDLSRVAANSTVRTAMSNTAEILTYSNGVPLAPRQIGAGLAQVDRAAKTRVLATIDGKPNAALKEITSARKVNVALTNLGDKPQTFTTSQTCVINEDHSGDKPLTSCSTDEKAASQTNTVTVPAHGTANVSWTITPKTGKSHWIEGWFRFSSTDPSQPDLSLPYMGFVGDWNAESIIDTPVYSKDPSLMSQVFGEENPHKTVLASTNLASTTIERGVGANFFSPNGDGMLDTIFAQTLLLRSAQELKFSVVDANGKTVRELGSDQDLQHLRLTKLAVLKTNAAESDPDRGWDGKVWDAKKAAFVTAPEGKYTFKVQARLSPDFGWQTVEMPFVLDVTAPKLATSVRHNSDGTASVVVKATDAGSGAGPVAARDGSGTMLTPDTTSVPDATVFTVSDPAAAKYVQVTAADGAFNTTTSVVMLDKTALAAPDPLLRGSVVNAETPDSSTLGLVDDQPFLRKDKTLPVRGVVSAEVAKVTVNGVDATIDADHHFTAMVGWTPGHNTYEMVAYDAAGTVLDRSTTWIDVDFKAPTLTADAARNAQGLVTINDDGTVDVSGTVIDDQAKVGDQRRPLTVLIDGEKVQAHDDGTFKATVAPEESATQIVVTADDGANVSTVALPLDRPVTGGNSLRITFDNPAMADPNLPFGQPNVFLDGKDPSVDATTTPRTYTISGTFNRAPKSFTIEGKEVKLDSALHFSVKVPINQGLTKIGYIVTDSTKGAKPIESAWRVFYDSRIPGIQLDRPRIAEDGAIYITKPSQDVTFAGRVWDNAFGYALAINGDIVTNFTNIWDPGADINKRMFSEDVTSSDGDRILLGLYDLMGNGLEQIIPVISDTEAPQVEVAGVKAGEVVSEPTTITVKASDAHLRNMKVTLDGKEVAFKATEVVPAEGAEVAFDGEPDNTGAPAPSTPTTDSAGQAAKVAAAQAAVDKEAAKDDATPAKTGEGYTQLTVELPTKDLAAGAHQLAVTATDRADRRSDLAVPFTVDAAPRIEGPAGLVVNPDENILDQIRAAYTVVDDLDKNIVVDANLSGLVMDQAAPVVLTAVDSAGHVVTRTVQITMQRPERTLAGECGTMKGRFAKGDSISITCRTDANGDVIVTVKNAGPTVPGTLSLNVPTDRKILVVDHGKVIGTAKGQVVNGKVVLNAPSKITLTFVAQKAGSGETQPTIPGKTKPGHGTKPGHDATPRHGTTPGNDGSNGSKTPHRHYRLPSTGGDPAVGLTGLAGLLGLGALASMSVAAIRKSRR</sequence>
<dbReference type="RefSeq" id="WP_271418071.1">
    <property type="nucleotide sequence ID" value="NZ_CP115668.1"/>
</dbReference>
<dbReference type="InterPro" id="IPR046450">
    <property type="entry name" value="PA_dom_sf"/>
</dbReference>
<name>A0ABY7QZD4_9ACTN</name>
<dbReference type="InterPro" id="IPR023828">
    <property type="entry name" value="Peptidase_S8_Ser-AS"/>
</dbReference>
<dbReference type="InterPro" id="IPR022398">
    <property type="entry name" value="Peptidase_S8_His-AS"/>
</dbReference>
<evidence type="ECO:0000259" key="16">
    <source>
        <dbReference type="Pfam" id="PF06280"/>
    </source>
</evidence>
<keyword evidence="4 9" id="KW-0645">Protease</keyword>
<feature type="active site" description="Charge relay system" evidence="9">
    <location>
        <position position="156"/>
    </location>
</feature>
<feature type="chain" id="PRO_5045426390" evidence="13">
    <location>
        <begin position="27"/>
        <end position="1811"/>
    </location>
</feature>
<evidence type="ECO:0000259" key="14">
    <source>
        <dbReference type="Pfam" id="PF00082"/>
    </source>
</evidence>
<feature type="region of interest" description="Disordered" evidence="11">
    <location>
        <begin position="930"/>
        <end position="949"/>
    </location>
</feature>
<keyword evidence="12" id="KW-0812">Transmembrane</keyword>
<feature type="domain" description="C5a peptidase/Subtilisin-like protease SBT2-like Fn3-like" evidence="16">
    <location>
        <begin position="629"/>
        <end position="732"/>
    </location>
</feature>
<evidence type="ECO:0000313" key="17">
    <source>
        <dbReference type="EMBL" id="WCC79887.1"/>
    </source>
</evidence>
<dbReference type="SUPFAM" id="SSF52743">
    <property type="entry name" value="Subtilisin-like"/>
    <property type="match status" value="1"/>
</dbReference>
<evidence type="ECO:0000256" key="10">
    <source>
        <dbReference type="RuleBase" id="RU003355"/>
    </source>
</evidence>
<gene>
    <name evidence="17" type="ORF">O6R08_10645</name>
</gene>
<dbReference type="InterPro" id="IPR013783">
    <property type="entry name" value="Ig-like_fold"/>
</dbReference>
<evidence type="ECO:0000256" key="7">
    <source>
        <dbReference type="ARBA" id="ARBA00022801"/>
    </source>
</evidence>
<keyword evidence="8 9" id="KW-0720">Serine protease</keyword>
<dbReference type="PRINTS" id="PR00723">
    <property type="entry name" value="SUBTILISIN"/>
</dbReference>
<keyword evidence="18" id="KW-1185">Reference proteome</keyword>
<evidence type="ECO:0000256" key="9">
    <source>
        <dbReference type="PROSITE-ProRule" id="PRU01240"/>
    </source>
</evidence>
<evidence type="ECO:0000256" key="4">
    <source>
        <dbReference type="ARBA" id="ARBA00022670"/>
    </source>
</evidence>
<dbReference type="InterPro" id="IPR015500">
    <property type="entry name" value="Peptidase_S8_subtilisin-rel"/>
</dbReference>
<keyword evidence="7 9" id="KW-0378">Hydrolase</keyword>
<evidence type="ECO:0000256" key="11">
    <source>
        <dbReference type="SAM" id="MobiDB-lite"/>
    </source>
</evidence>
<dbReference type="EMBL" id="CP115668">
    <property type="protein sequence ID" value="WCC79887.1"/>
    <property type="molecule type" value="Genomic_DNA"/>
</dbReference>
<dbReference type="InterPro" id="IPR036852">
    <property type="entry name" value="Peptidase_S8/S53_dom_sf"/>
</dbReference>
<evidence type="ECO:0000256" key="13">
    <source>
        <dbReference type="SAM" id="SignalP"/>
    </source>
</evidence>
<dbReference type="InterPro" id="IPR050131">
    <property type="entry name" value="Peptidase_S8_subtilisin-like"/>
</dbReference>
<comment type="similarity">
    <text evidence="1 9 10">Belongs to the peptidase S8 family.</text>
</comment>
<reference evidence="17 18" key="1">
    <citation type="submission" date="2023-06" db="EMBL/GenBank/DDBJ databases">
        <title>The Gram-positive Non-spore-bearing Anaerobic Bacilli of Human Feces.</title>
        <authorList>
            <person name="Eggerth A.H."/>
        </authorList>
    </citation>
    <scope>NUCLEOTIDE SEQUENCE [LARGE SCALE GENOMIC DNA]</scope>
    <source>
        <strain evidence="17 18">CBA3108</strain>
    </source>
</reference>
<dbReference type="PANTHER" id="PTHR43806">
    <property type="entry name" value="PEPTIDASE S8"/>
    <property type="match status" value="1"/>
</dbReference>
<dbReference type="InterPro" id="IPR000209">
    <property type="entry name" value="Peptidase_S8/S53_dom"/>
</dbReference>
<keyword evidence="12" id="KW-1133">Transmembrane helix</keyword>
<dbReference type="Gene3D" id="2.60.40.10">
    <property type="entry name" value="Immunoglobulins"/>
    <property type="match status" value="2"/>
</dbReference>
<feature type="region of interest" description="Disordered" evidence="11">
    <location>
        <begin position="1723"/>
        <end position="1779"/>
    </location>
</feature>
<evidence type="ECO:0000256" key="6">
    <source>
        <dbReference type="ARBA" id="ARBA00022737"/>
    </source>
</evidence>
<feature type="domain" description="PA" evidence="15">
    <location>
        <begin position="407"/>
        <end position="476"/>
    </location>
</feature>
<keyword evidence="6" id="KW-0677">Repeat</keyword>
<keyword evidence="3" id="KW-0964">Secreted</keyword>
<proteinExistence type="inferred from homology"/>
<dbReference type="InterPro" id="IPR003137">
    <property type="entry name" value="PA_domain"/>
</dbReference>
<dbReference type="Pfam" id="PF06280">
    <property type="entry name" value="fn3_5"/>
    <property type="match status" value="1"/>
</dbReference>
<feature type="compositionally biased region" description="Low complexity" evidence="11">
    <location>
        <begin position="1732"/>
        <end position="1743"/>
    </location>
</feature>
<dbReference type="SUPFAM" id="SSF52025">
    <property type="entry name" value="PA domain"/>
    <property type="match status" value="1"/>
</dbReference>
<dbReference type="InterPro" id="IPR034216">
    <property type="entry name" value="C5a_Peptidase"/>
</dbReference>
<keyword evidence="2" id="KW-0134">Cell wall</keyword>
<evidence type="ECO:0000256" key="3">
    <source>
        <dbReference type="ARBA" id="ARBA00022525"/>
    </source>
</evidence>
<keyword evidence="12" id="KW-0472">Membrane</keyword>
<keyword evidence="5 13" id="KW-0732">Signal</keyword>
<dbReference type="Pfam" id="PF00082">
    <property type="entry name" value="Peptidase_S8"/>
    <property type="match status" value="1"/>
</dbReference>
<evidence type="ECO:0000256" key="12">
    <source>
        <dbReference type="SAM" id="Phobius"/>
    </source>
</evidence>
<dbReference type="Gene3D" id="3.50.30.30">
    <property type="match status" value="1"/>
</dbReference>
<protein>
    <submittedName>
        <fullName evidence="17">S8 family serine peptidase</fullName>
    </submittedName>
</protein>
<feature type="domain" description="Peptidase S8/S53" evidence="14">
    <location>
        <begin position="147"/>
        <end position="606"/>
    </location>
</feature>
<organism evidence="17 18">
    <name type="scientific">Cutibacterium equinum</name>
    <dbReference type="NCBI Taxonomy" id="3016342"/>
    <lineage>
        <taxon>Bacteria</taxon>
        <taxon>Bacillati</taxon>
        <taxon>Actinomycetota</taxon>
        <taxon>Actinomycetes</taxon>
        <taxon>Propionibacteriales</taxon>
        <taxon>Propionibacteriaceae</taxon>
        <taxon>Cutibacterium</taxon>
    </lineage>
</organism>
<evidence type="ECO:0000256" key="2">
    <source>
        <dbReference type="ARBA" id="ARBA00022512"/>
    </source>
</evidence>
<dbReference type="PANTHER" id="PTHR43806:SF11">
    <property type="entry name" value="CEREVISIN-RELATED"/>
    <property type="match status" value="1"/>
</dbReference>
<evidence type="ECO:0000256" key="5">
    <source>
        <dbReference type="ARBA" id="ARBA00022729"/>
    </source>
</evidence>
<dbReference type="Pfam" id="PF02225">
    <property type="entry name" value="PA"/>
    <property type="match status" value="1"/>
</dbReference>
<feature type="region of interest" description="Disordered" evidence="11">
    <location>
        <begin position="1458"/>
        <end position="1485"/>
    </location>
</feature>
<dbReference type="CDD" id="cd07475">
    <property type="entry name" value="Peptidases_S8_C5a_Peptidase"/>
    <property type="match status" value="1"/>
</dbReference>
<dbReference type="Proteomes" id="UP001212097">
    <property type="component" value="Chromosome"/>
</dbReference>
<evidence type="ECO:0000313" key="18">
    <source>
        <dbReference type="Proteomes" id="UP001212097"/>
    </source>
</evidence>
<accession>A0ABY7QZD4</accession>
<feature type="transmembrane region" description="Helical" evidence="12">
    <location>
        <begin position="1783"/>
        <end position="1806"/>
    </location>
</feature>
<dbReference type="PROSITE" id="PS00136">
    <property type="entry name" value="SUBTILASE_ASP"/>
    <property type="match status" value="1"/>
</dbReference>
<dbReference type="InterPro" id="IPR023827">
    <property type="entry name" value="Peptidase_S8_Asp-AS"/>
</dbReference>
<dbReference type="InterPro" id="IPR010435">
    <property type="entry name" value="C5a/SBT2-like_Fn3"/>
</dbReference>
<evidence type="ECO:0000256" key="8">
    <source>
        <dbReference type="ARBA" id="ARBA00022825"/>
    </source>
</evidence>
<feature type="active site" description="Charge relay system" evidence="9">
    <location>
        <position position="546"/>
    </location>
</feature>
<evidence type="ECO:0000256" key="1">
    <source>
        <dbReference type="ARBA" id="ARBA00011073"/>
    </source>
</evidence>
<dbReference type="PROSITE" id="PS00137">
    <property type="entry name" value="SUBTILASE_HIS"/>
    <property type="match status" value="1"/>
</dbReference>
<feature type="compositionally biased region" description="Polar residues" evidence="11">
    <location>
        <begin position="1757"/>
        <end position="1767"/>
    </location>
</feature>
<dbReference type="Gene3D" id="2.60.40.1710">
    <property type="entry name" value="Subtilisin-like superfamily"/>
    <property type="match status" value="1"/>
</dbReference>
<evidence type="ECO:0000259" key="15">
    <source>
        <dbReference type="Pfam" id="PF02225"/>
    </source>
</evidence>
<dbReference type="PROSITE" id="PS00138">
    <property type="entry name" value="SUBTILASE_SER"/>
    <property type="match status" value="1"/>
</dbReference>
<feature type="signal peptide" evidence="13">
    <location>
        <begin position="1"/>
        <end position="26"/>
    </location>
</feature>
<feature type="active site" description="Charge relay system" evidence="9">
    <location>
        <position position="209"/>
    </location>
</feature>